<dbReference type="Pfam" id="PF01425">
    <property type="entry name" value="Amidase"/>
    <property type="match status" value="1"/>
</dbReference>
<dbReference type="InterPro" id="IPR000120">
    <property type="entry name" value="Amidase"/>
</dbReference>
<dbReference type="RefSeq" id="WP_238227235.1">
    <property type="nucleotide sequence ID" value="NZ_BPQD01000025.1"/>
</dbReference>
<protein>
    <submittedName>
        <fullName evidence="3">Allophanate hydrolase</fullName>
        <ecNumber evidence="3">3.5.1.54</ecNumber>
    </submittedName>
</protein>
<proteinExistence type="predicted"/>
<dbReference type="Proteomes" id="UP001224644">
    <property type="component" value="Unassembled WGS sequence"/>
</dbReference>
<organism evidence="3 4">
    <name type="scientific">Methylobacterium adhaesivum</name>
    <dbReference type="NCBI Taxonomy" id="333297"/>
    <lineage>
        <taxon>Bacteria</taxon>
        <taxon>Pseudomonadati</taxon>
        <taxon>Pseudomonadota</taxon>
        <taxon>Alphaproteobacteria</taxon>
        <taxon>Hyphomicrobiales</taxon>
        <taxon>Methylobacteriaceae</taxon>
        <taxon>Methylobacterium</taxon>
    </lineage>
</organism>
<name>A0ABT8BKV1_9HYPH</name>
<comment type="caution">
    <text evidence="3">The sequence shown here is derived from an EMBL/GenBank/DDBJ whole genome shotgun (WGS) entry which is preliminary data.</text>
</comment>
<feature type="domain" description="Amidase" evidence="1">
    <location>
        <begin position="43"/>
        <end position="446"/>
    </location>
</feature>
<dbReference type="Gene3D" id="3.90.1300.10">
    <property type="entry name" value="Amidase signature (AS) domain"/>
    <property type="match status" value="1"/>
</dbReference>
<keyword evidence="3" id="KW-0378">Hydrolase</keyword>
<sequence>MHRSEHGGEGDGLPSVLTLSALRGLYAARDLTPVDVAARVADRMAASADPAIFITPTSRENLIAAARALMARHPEPNSLPLWGVPFAVKDNIDVAGLPTTAACPAFAFTPAQDAHVIARLKAAGALLTGKTNLDQFATGLNGTRSPYGAPRSVFSPEHISGGSSSGSAVAVAAGLACFSLGTDTAGSGRVPAAFNNLVGIKPTPGLLSTTGLVPACRSLDCITVFAPSVGDGVEIRRIAEGFDADDIYARRIAPVALPAAPRFGVLTGGDREFFGDIEAERLYEAATARLEALGGTPVPFDYAPLRAIAALLYDGPWVAERLAAVDAFIDTNADAVDPSVRAIIESARRFSAVDAFRGRYRFEALKREAEALFAGLDILLLPTAPTTYTVAEMRDDPVALNSRLGLYTNFANLLGLAAIAVPAGFRRDGLPLGVTLVGPGGSDDALAPLADALHRGAACGMGRDRAAPVPDLPRPPEPRTERVALAVVGAHLSGLPLNRELVALGATLSRKTRTRADYRLYVLPGTEPAKPGLVRDPGFYGPGIEVEVWSLMPEAFGRFVAAIPAPLGIGRIALGDGSTVAGFLCEAHAVADAPEITRYGGWRTYRAAADE</sequence>
<evidence type="ECO:0000259" key="2">
    <source>
        <dbReference type="Pfam" id="PF21986"/>
    </source>
</evidence>
<reference evidence="4" key="1">
    <citation type="journal article" date="2019" name="Int. J. Syst. Evol. Microbiol.">
        <title>The Global Catalogue of Microorganisms (GCM) 10K type strain sequencing project: providing services to taxonomists for standard genome sequencing and annotation.</title>
        <authorList>
            <consortium name="The Broad Institute Genomics Platform"/>
            <consortium name="The Broad Institute Genome Sequencing Center for Infectious Disease"/>
            <person name="Wu L."/>
            <person name="Ma J."/>
        </authorList>
    </citation>
    <scope>NUCLEOTIDE SEQUENCE [LARGE SCALE GENOMIC DNA]</scope>
    <source>
        <strain evidence="4">CECT 7069</strain>
    </source>
</reference>
<dbReference type="PANTHER" id="PTHR11895">
    <property type="entry name" value="TRANSAMIDASE"/>
    <property type="match status" value="1"/>
</dbReference>
<dbReference type="SUPFAM" id="SSF75304">
    <property type="entry name" value="Amidase signature (AS) enzymes"/>
    <property type="match status" value="1"/>
</dbReference>
<dbReference type="NCBIfam" id="NF006043">
    <property type="entry name" value="PRK08186.1"/>
    <property type="match status" value="1"/>
</dbReference>
<dbReference type="GO" id="GO:0004039">
    <property type="term" value="F:allophanate hydrolase activity"/>
    <property type="evidence" value="ECO:0007669"/>
    <property type="project" value="UniProtKB-EC"/>
</dbReference>
<evidence type="ECO:0000313" key="3">
    <source>
        <dbReference type="EMBL" id="MDN3591818.1"/>
    </source>
</evidence>
<dbReference type="NCBIfam" id="TIGR02713">
    <property type="entry name" value="allophanate_hyd"/>
    <property type="match status" value="1"/>
</dbReference>
<gene>
    <name evidence="3" type="primary">atzF</name>
    <name evidence="3" type="ORF">QWZ12_14535</name>
</gene>
<keyword evidence="4" id="KW-1185">Reference proteome</keyword>
<evidence type="ECO:0000313" key="4">
    <source>
        <dbReference type="Proteomes" id="UP001224644"/>
    </source>
</evidence>
<dbReference type="Pfam" id="PF21986">
    <property type="entry name" value="AH_C"/>
    <property type="match status" value="1"/>
</dbReference>
<feature type="domain" description="Allophanate hydrolase C-terminal" evidence="2">
    <location>
        <begin position="483"/>
        <end position="606"/>
    </location>
</feature>
<dbReference type="InterPro" id="IPR023631">
    <property type="entry name" value="Amidase_dom"/>
</dbReference>
<dbReference type="EC" id="3.5.1.54" evidence="3"/>
<dbReference type="PANTHER" id="PTHR11895:SF169">
    <property type="entry name" value="GLUTAMYL-TRNA(GLN) AMIDOTRANSFERASE"/>
    <property type="match status" value="1"/>
</dbReference>
<dbReference type="InterPro" id="IPR053844">
    <property type="entry name" value="AH_C"/>
</dbReference>
<dbReference type="EMBL" id="JAUFPX010000012">
    <property type="protein sequence ID" value="MDN3591818.1"/>
    <property type="molecule type" value="Genomic_DNA"/>
</dbReference>
<accession>A0ABT8BKV1</accession>
<dbReference type="InterPro" id="IPR014085">
    <property type="entry name" value="Allophanate_hydrolase"/>
</dbReference>
<dbReference type="Gene3D" id="1.20.58.1700">
    <property type="match status" value="1"/>
</dbReference>
<evidence type="ECO:0000259" key="1">
    <source>
        <dbReference type="Pfam" id="PF01425"/>
    </source>
</evidence>
<dbReference type="Gene3D" id="3.10.490.10">
    <property type="entry name" value="Gamma-glutamyl cyclotransferase-like"/>
    <property type="match status" value="1"/>
</dbReference>
<dbReference type="InterPro" id="IPR036928">
    <property type="entry name" value="AS_sf"/>
</dbReference>